<proteinExistence type="predicted"/>
<dbReference type="Pfam" id="PF13843">
    <property type="entry name" value="DDE_Tnp_1_7"/>
    <property type="match status" value="1"/>
</dbReference>
<gene>
    <name evidence="4" type="ORF">MEUPH1_LOCUS30560</name>
</gene>
<dbReference type="AlphaFoldDB" id="A0AAV0YDK7"/>
<reference evidence="4 5" key="1">
    <citation type="submission" date="2023-01" db="EMBL/GenBank/DDBJ databases">
        <authorList>
            <person name="Whitehead M."/>
        </authorList>
    </citation>
    <scope>NUCLEOTIDE SEQUENCE [LARGE SCALE GENOMIC DNA]</scope>
</reference>
<evidence type="ECO:0000313" key="4">
    <source>
        <dbReference type="EMBL" id="CAI6377276.1"/>
    </source>
</evidence>
<accession>A0AAV0YDK7</accession>
<feature type="region of interest" description="Disordered" evidence="2">
    <location>
        <begin position="106"/>
        <end position="134"/>
    </location>
</feature>
<dbReference type="GO" id="GO:0008270">
    <property type="term" value="F:zinc ion binding"/>
    <property type="evidence" value="ECO:0007669"/>
    <property type="project" value="UniProtKB-KW"/>
</dbReference>
<keyword evidence="5" id="KW-1185">Reference proteome</keyword>
<name>A0AAV0YDK7_9HEMI</name>
<keyword evidence="1" id="KW-0479">Metal-binding</keyword>
<dbReference type="PROSITE" id="PS50119">
    <property type="entry name" value="ZF_BBOX"/>
    <property type="match status" value="1"/>
</dbReference>
<protein>
    <recommendedName>
        <fullName evidence="3">B box-type domain-containing protein</fullName>
    </recommendedName>
</protein>
<evidence type="ECO:0000313" key="5">
    <source>
        <dbReference type="Proteomes" id="UP001160148"/>
    </source>
</evidence>
<feature type="compositionally biased region" description="Low complexity" evidence="2">
    <location>
        <begin position="59"/>
        <end position="75"/>
    </location>
</feature>
<dbReference type="Proteomes" id="UP001160148">
    <property type="component" value="Unassembled WGS sequence"/>
</dbReference>
<keyword evidence="1" id="KW-0862">Zinc</keyword>
<keyword evidence="1" id="KW-0863">Zinc-finger</keyword>
<dbReference type="InterPro" id="IPR029526">
    <property type="entry name" value="PGBD"/>
</dbReference>
<organism evidence="4 5">
    <name type="scientific">Macrosiphum euphorbiae</name>
    <name type="common">potato aphid</name>
    <dbReference type="NCBI Taxonomy" id="13131"/>
    <lineage>
        <taxon>Eukaryota</taxon>
        <taxon>Metazoa</taxon>
        <taxon>Ecdysozoa</taxon>
        <taxon>Arthropoda</taxon>
        <taxon>Hexapoda</taxon>
        <taxon>Insecta</taxon>
        <taxon>Pterygota</taxon>
        <taxon>Neoptera</taxon>
        <taxon>Paraneoptera</taxon>
        <taxon>Hemiptera</taxon>
        <taxon>Sternorrhyncha</taxon>
        <taxon>Aphidomorpha</taxon>
        <taxon>Aphidoidea</taxon>
        <taxon>Aphididae</taxon>
        <taxon>Macrosiphini</taxon>
        <taxon>Macrosiphum</taxon>
    </lineage>
</organism>
<dbReference type="CDD" id="cd19757">
    <property type="entry name" value="Bbox1"/>
    <property type="match status" value="1"/>
</dbReference>
<dbReference type="EMBL" id="CARXXK010001688">
    <property type="protein sequence ID" value="CAI6377276.1"/>
    <property type="molecule type" value="Genomic_DNA"/>
</dbReference>
<feature type="compositionally biased region" description="Polar residues" evidence="2">
    <location>
        <begin position="41"/>
        <end position="50"/>
    </location>
</feature>
<evidence type="ECO:0000256" key="1">
    <source>
        <dbReference type="PROSITE-ProRule" id="PRU00024"/>
    </source>
</evidence>
<feature type="compositionally biased region" description="Polar residues" evidence="2">
    <location>
        <begin position="106"/>
        <end position="115"/>
    </location>
</feature>
<dbReference type="PANTHER" id="PTHR46599:SF3">
    <property type="entry name" value="PIGGYBAC TRANSPOSABLE ELEMENT-DERIVED PROTEIN 4"/>
    <property type="match status" value="1"/>
</dbReference>
<sequence length="697" mass="79752">MPHVSQIDILEILNGISDQRAFDSDFGGDSDAEDVLCVSSASNTPTSTTRGSKRKNAFNGGPSTSPLSSSSCNINSHDDSNLSTISSEVPKLSRLRSRKLKSAINSNALQSSSGSEVDDSDFDPSYEPIPHIDTNDNILAENSDNENNMLNISEPLNIENMDLLVDFIENSDDDSNYIEDNNENNILFSFSKDQPLTSLSYDSFDFNEFYGPNVLVDIKSPMQNFDIYFSDFYQYIVDQSNLYSNQCGKNLNLSIIEFKAFLGILIIMGFHRLLSLRLYWSANENFYNHRISNIMTQKRFLNILRYLHLNDNSKMPKRESSTFDKLYKIRPMIDHLNNVYCTSFSPDRNLSCDESMVGFKGRSGIKQYMPMKPVKRGFKIWAICCAITGYLLKFIIYEGKKDSKEKGSLGEKTVLEMTNNYQDKGYCVFFDRFFSSINLVSELLKRKIFACGTMLQNRKYFPKTLLKADKSLSMGDYDFASSGEISVYKWMDRGKKPVVVVSSIHKGEDITVVKRKNNVGIREDVKCPKSIADYNKYMGGVDHFDQLLECYNITWKSRRWWMKLFYYFCDATIVNSYIMYTTTVKLTSNREKPLTHLMYRSLLADELIGQFCNRKAFLPKKVIPSTKRKPTDVGRGRIILAGNNSRLQNVGNHMPIAGKYNRCRLCSTKKNVKRSKIHCQECEVALCLDCFLPFHSQ</sequence>
<comment type="caution">
    <text evidence="4">The sequence shown here is derived from an EMBL/GenBank/DDBJ whole genome shotgun (WGS) entry which is preliminary data.</text>
</comment>
<feature type="region of interest" description="Disordered" evidence="2">
    <location>
        <begin position="41"/>
        <end position="85"/>
    </location>
</feature>
<evidence type="ECO:0000259" key="3">
    <source>
        <dbReference type="PROSITE" id="PS50119"/>
    </source>
</evidence>
<feature type="domain" description="B box-type" evidence="3">
    <location>
        <begin position="661"/>
        <end position="697"/>
    </location>
</feature>
<dbReference type="InterPro" id="IPR000315">
    <property type="entry name" value="Znf_B-box"/>
</dbReference>
<evidence type="ECO:0000256" key="2">
    <source>
        <dbReference type="SAM" id="MobiDB-lite"/>
    </source>
</evidence>
<dbReference type="PANTHER" id="PTHR46599">
    <property type="entry name" value="PIGGYBAC TRANSPOSABLE ELEMENT-DERIVED PROTEIN 4"/>
    <property type="match status" value="1"/>
</dbReference>